<evidence type="ECO:0000256" key="2">
    <source>
        <dbReference type="ARBA" id="ARBA00004613"/>
    </source>
</evidence>
<evidence type="ECO:0000256" key="10">
    <source>
        <dbReference type="ARBA" id="ARBA00023157"/>
    </source>
</evidence>
<name>A0A1M2W710_TRAPU</name>
<feature type="compositionally biased region" description="Low complexity" evidence="16">
    <location>
        <begin position="254"/>
        <end position="265"/>
    </location>
</feature>
<protein>
    <recommendedName>
        <fullName evidence="15">lytic cellulose monooxygenase (C4-dehydrogenating)</fullName>
        <ecNumber evidence="15">1.14.99.56</ecNumber>
    </recommendedName>
</protein>
<dbReference type="GO" id="GO:0005576">
    <property type="term" value="C:extracellular region"/>
    <property type="evidence" value="ECO:0007669"/>
    <property type="project" value="UniProtKB-SubCell"/>
</dbReference>
<comment type="similarity">
    <text evidence="13">Belongs to the polysaccharide monooxygenase AA9 family.</text>
</comment>
<dbReference type="GO" id="GO:0046872">
    <property type="term" value="F:metal ion binding"/>
    <property type="evidence" value="ECO:0007669"/>
    <property type="project" value="UniProtKB-KW"/>
</dbReference>
<evidence type="ECO:0000256" key="3">
    <source>
        <dbReference type="ARBA" id="ARBA00022525"/>
    </source>
</evidence>
<evidence type="ECO:0000313" key="19">
    <source>
        <dbReference type="EMBL" id="OJT15637.1"/>
    </source>
</evidence>
<dbReference type="OrthoDB" id="4849160at2759"/>
<evidence type="ECO:0000256" key="14">
    <source>
        <dbReference type="ARBA" id="ARBA00045077"/>
    </source>
</evidence>
<dbReference type="GO" id="GO:0004497">
    <property type="term" value="F:monooxygenase activity"/>
    <property type="evidence" value="ECO:0007669"/>
    <property type="project" value="UniProtKB-KW"/>
</dbReference>
<evidence type="ECO:0000313" key="20">
    <source>
        <dbReference type="Proteomes" id="UP000184267"/>
    </source>
</evidence>
<feature type="chain" id="PRO_5012860747" description="lytic cellulose monooxygenase (C4-dehydrogenating)" evidence="17">
    <location>
        <begin position="20"/>
        <end position="337"/>
    </location>
</feature>
<dbReference type="PANTHER" id="PTHR33353:SF10">
    <property type="entry name" value="ENDO-BETA-1,4-GLUCANASE D"/>
    <property type="match status" value="1"/>
</dbReference>
<dbReference type="Gene3D" id="2.70.50.70">
    <property type="match status" value="1"/>
</dbReference>
<keyword evidence="10" id="KW-1015">Disulfide bond</keyword>
<proteinExistence type="inferred from homology"/>
<evidence type="ECO:0000256" key="13">
    <source>
        <dbReference type="ARBA" id="ARBA00044502"/>
    </source>
</evidence>
<feature type="domain" description="Auxiliary Activity family 9 catalytic" evidence="18">
    <location>
        <begin position="20"/>
        <end position="223"/>
    </location>
</feature>
<feature type="compositionally biased region" description="Low complexity" evidence="16">
    <location>
        <begin position="273"/>
        <end position="302"/>
    </location>
</feature>
<evidence type="ECO:0000256" key="1">
    <source>
        <dbReference type="ARBA" id="ARBA00001973"/>
    </source>
</evidence>
<dbReference type="Proteomes" id="UP000184267">
    <property type="component" value="Unassembled WGS sequence"/>
</dbReference>
<evidence type="ECO:0000256" key="15">
    <source>
        <dbReference type="ARBA" id="ARBA00047174"/>
    </source>
</evidence>
<reference evidence="19 20" key="1">
    <citation type="submission" date="2016-10" db="EMBL/GenBank/DDBJ databases">
        <title>Genome sequence of the basidiomycete white-rot fungus Trametes pubescens.</title>
        <authorList>
            <person name="Makela M.R."/>
            <person name="Granchi Z."/>
            <person name="Peng M."/>
            <person name="De Vries R.P."/>
            <person name="Grigoriev I."/>
            <person name="Riley R."/>
            <person name="Hilden K."/>
        </authorList>
    </citation>
    <scope>NUCLEOTIDE SEQUENCE [LARGE SCALE GENOMIC DNA]</scope>
    <source>
        <strain evidence="19 20">FBCC735</strain>
    </source>
</reference>
<evidence type="ECO:0000256" key="5">
    <source>
        <dbReference type="ARBA" id="ARBA00022729"/>
    </source>
</evidence>
<evidence type="ECO:0000256" key="8">
    <source>
        <dbReference type="ARBA" id="ARBA00023008"/>
    </source>
</evidence>
<keyword evidence="7" id="KW-0560">Oxidoreductase</keyword>
<evidence type="ECO:0000256" key="4">
    <source>
        <dbReference type="ARBA" id="ARBA00022723"/>
    </source>
</evidence>
<dbReference type="EC" id="1.14.99.56" evidence="15"/>
<evidence type="ECO:0000259" key="18">
    <source>
        <dbReference type="Pfam" id="PF03443"/>
    </source>
</evidence>
<keyword evidence="11" id="KW-0119">Carbohydrate metabolism</keyword>
<evidence type="ECO:0000256" key="11">
    <source>
        <dbReference type="ARBA" id="ARBA00023277"/>
    </source>
</evidence>
<evidence type="ECO:0000256" key="7">
    <source>
        <dbReference type="ARBA" id="ARBA00023002"/>
    </source>
</evidence>
<keyword evidence="9" id="KW-0503">Monooxygenase</keyword>
<dbReference type="CDD" id="cd21175">
    <property type="entry name" value="LPMO_AA9"/>
    <property type="match status" value="1"/>
</dbReference>
<evidence type="ECO:0000256" key="6">
    <source>
        <dbReference type="ARBA" id="ARBA00023001"/>
    </source>
</evidence>
<comment type="cofactor">
    <cofactor evidence="1">
        <name>Cu(2+)</name>
        <dbReference type="ChEBI" id="CHEBI:29036"/>
    </cofactor>
</comment>
<dbReference type="PANTHER" id="PTHR33353">
    <property type="entry name" value="PUTATIVE (AFU_ORTHOLOGUE AFUA_1G12560)-RELATED"/>
    <property type="match status" value="1"/>
</dbReference>
<keyword evidence="6" id="KW-0136">Cellulose degradation</keyword>
<comment type="subcellular location">
    <subcellularLocation>
        <location evidence="2">Secreted</location>
    </subcellularLocation>
</comment>
<gene>
    <name evidence="19" type="ORF">TRAPUB_5965</name>
</gene>
<keyword evidence="8" id="KW-0186">Copper</keyword>
<feature type="compositionally biased region" description="Polar residues" evidence="16">
    <location>
        <begin position="310"/>
        <end position="319"/>
    </location>
</feature>
<comment type="caution">
    <text evidence="19">The sequence shown here is derived from an EMBL/GenBank/DDBJ whole genome shotgun (WGS) entry which is preliminary data.</text>
</comment>
<evidence type="ECO:0000256" key="16">
    <source>
        <dbReference type="SAM" id="MobiDB-lite"/>
    </source>
</evidence>
<keyword evidence="4" id="KW-0479">Metal-binding</keyword>
<sequence length="337" mass="34692">MKRTAVFAIISATVPYVAAHGFVSQVAIDGKAYAGNVPNDYKGPSPIRLISDISPVKGASNPDINCGLNAQLAELVVPANPGSSVEFQWSGGAGQKWPHNTGPLMTYMASCGDTTCDKFNGSDAQWFKIDEAGKKSGDSSTWIQQDIMNGDSFTVTLPQDLSPGDYLIRHEIIALHLAVTKGGAEFYPSCTQVRVGGSGSGTPTDTVKFPGGYSDSDPGIFDPNVFDSDDNYVFPGPPVSNLAATSAGITPPATASATFPAEGASATGGSGSGSATSATHVASPSASAGTSAGVATSGSQSQCRLKKGSTKNATSNLSVRNMPRHYSRVMARIMHSS</sequence>
<dbReference type="STRING" id="154538.A0A1M2W710"/>
<dbReference type="GO" id="GO:0030245">
    <property type="term" value="P:cellulose catabolic process"/>
    <property type="evidence" value="ECO:0007669"/>
    <property type="project" value="UniProtKB-KW"/>
</dbReference>
<keyword evidence="20" id="KW-1185">Reference proteome</keyword>
<accession>A0A1M2W710</accession>
<dbReference type="Pfam" id="PF03443">
    <property type="entry name" value="AA9"/>
    <property type="match status" value="1"/>
</dbReference>
<keyword evidence="12" id="KW-0624">Polysaccharide degradation</keyword>
<dbReference type="OMA" id="QKWPHNT"/>
<feature type="region of interest" description="Disordered" evidence="16">
    <location>
        <begin position="254"/>
        <end position="324"/>
    </location>
</feature>
<evidence type="ECO:0000256" key="9">
    <source>
        <dbReference type="ARBA" id="ARBA00023033"/>
    </source>
</evidence>
<comment type="catalytic activity">
    <reaction evidence="14">
        <text>[(1-&gt;4)-beta-D-glucosyl]n+m + reduced acceptor + O2 = 4-dehydro-beta-D-glucosyl-[(1-&gt;4)-beta-D-glucosyl]n-1 + [(1-&gt;4)-beta-D-glucosyl]m + acceptor + H2O.</text>
        <dbReference type="EC" id="1.14.99.56"/>
    </reaction>
</comment>
<dbReference type="AlphaFoldDB" id="A0A1M2W710"/>
<organism evidence="19 20">
    <name type="scientific">Trametes pubescens</name>
    <name type="common">White-rot fungus</name>
    <dbReference type="NCBI Taxonomy" id="154538"/>
    <lineage>
        <taxon>Eukaryota</taxon>
        <taxon>Fungi</taxon>
        <taxon>Dikarya</taxon>
        <taxon>Basidiomycota</taxon>
        <taxon>Agaricomycotina</taxon>
        <taxon>Agaricomycetes</taxon>
        <taxon>Polyporales</taxon>
        <taxon>Polyporaceae</taxon>
        <taxon>Trametes</taxon>
    </lineage>
</organism>
<keyword evidence="3" id="KW-0964">Secreted</keyword>
<keyword evidence="5 17" id="KW-0732">Signal</keyword>
<dbReference type="InterPro" id="IPR049892">
    <property type="entry name" value="AA9"/>
</dbReference>
<evidence type="ECO:0000256" key="12">
    <source>
        <dbReference type="ARBA" id="ARBA00023326"/>
    </source>
</evidence>
<feature type="signal peptide" evidence="17">
    <location>
        <begin position="1"/>
        <end position="19"/>
    </location>
</feature>
<dbReference type="EMBL" id="MNAD01000147">
    <property type="protein sequence ID" value="OJT15637.1"/>
    <property type="molecule type" value="Genomic_DNA"/>
</dbReference>
<dbReference type="InterPro" id="IPR005103">
    <property type="entry name" value="AA9_LPMO"/>
</dbReference>
<evidence type="ECO:0000256" key="17">
    <source>
        <dbReference type="SAM" id="SignalP"/>
    </source>
</evidence>